<reference evidence="2" key="2">
    <citation type="submission" date="2021-04" db="EMBL/GenBank/DDBJ databases">
        <authorList>
            <person name="Gilroy R."/>
        </authorList>
    </citation>
    <scope>NUCLEOTIDE SEQUENCE</scope>
    <source>
        <strain evidence="2">B5_2728</strain>
    </source>
</reference>
<feature type="transmembrane region" description="Helical" evidence="1">
    <location>
        <begin position="174"/>
        <end position="190"/>
    </location>
</feature>
<evidence type="ECO:0000256" key="1">
    <source>
        <dbReference type="SAM" id="Phobius"/>
    </source>
</evidence>
<sequence>MKRHGGQAGLRDIRPVTFWLLVAAVIGVRCLIGWLQMAYVWVDGAPLDDELMFRAAVSIREGNWLGGYDWLTLSKHMFFAIWLAFCNLVGLPYLVAGQFLVCLSSLAASFAVRPLLKRRLHQLLLFVLLAFQPATTAAFTLRVYRDNIFPSLCMLFFAGMCGYALRVHSPLKKGLPWLLLAGVGLATAWLCREDGIWLLPFALVGGVVLAILAILEQKTLAQRCKRIAVLLVPFGVLAAGIGAYSGMNQAVYGVFTVSDFSSGSFSEAMGAMNRVKPQQWKPLVSVPQEVRQELYQAVPLLQPLEYWLEEDADLQNSYRNPGLHDYQAGSFYWAIRKAAWMEGVYESPQTADRYWSQVAEQINQLCDTGALPSQGGKRVGTTPPFRMEYLVPVLQETVASLWHTITFQDCQPYMTIRSIGQVEDLAVWEDFLHQKTNHAAAAGQDAPYYNSVQKMVFGALELVRYAYVALLVVGLVLAVVLQVQKAMALAKSKATLGDWLPWILLLGLLGMALMRCAMIAFMEVAAFQIGTYVMYLSTVHPLLVLYSGVSILSVWRNEHWQNS</sequence>
<feature type="transmembrane region" description="Helical" evidence="1">
    <location>
        <begin position="227"/>
        <end position="247"/>
    </location>
</feature>
<feature type="transmembrane region" description="Helical" evidence="1">
    <location>
        <begin position="502"/>
        <end position="526"/>
    </location>
</feature>
<comment type="caution">
    <text evidence="2">The sequence shown here is derived from an EMBL/GenBank/DDBJ whole genome shotgun (WGS) entry which is preliminary data.</text>
</comment>
<feature type="transmembrane region" description="Helical" evidence="1">
    <location>
        <begin position="123"/>
        <end position="141"/>
    </location>
</feature>
<gene>
    <name evidence="2" type="ORF">H9882_05890</name>
</gene>
<protein>
    <submittedName>
        <fullName evidence="2">Uncharacterized protein</fullName>
    </submittedName>
</protein>
<proteinExistence type="predicted"/>
<organism evidence="2 3">
    <name type="scientific">Candidatus Allofournierella pullistercoris</name>
    <dbReference type="NCBI Taxonomy" id="2838597"/>
    <lineage>
        <taxon>Bacteria</taxon>
        <taxon>Bacillati</taxon>
        <taxon>Bacillota</taxon>
        <taxon>Clostridia</taxon>
        <taxon>Eubacteriales</taxon>
        <taxon>Oscillospiraceae</taxon>
        <taxon>Allofournierella</taxon>
    </lineage>
</organism>
<evidence type="ECO:0000313" key="3">
    <source>
        <dbReference type="Proteomes" id="UP000713596"/>
    </source>
</evidence>
<accession>A0A948WQ95</accession>
<dbReference type="AlphaFoldDB" id="A0A948WQ95"/>
<evidence type="ECO:0000313" key="2">
    <source>
        <dbReference type="EMBL" id="MBU3806407.1"/>
    </source>
</evidence>
<feature type="transmembrane region" description="Helical" evidence="1">
    <location>
        <begin position="78"/>
        <end position="111"/>
    </location>
</feature>
<dbReference type="EMBL" id="JAHLFP010000048">
    <property type="protein sequence ID" value="MBU3806407.1"/>
    <property type="molecule type" value="Genomic_DNA"/>
</dbReference>
<name>A0A948WQ95_9FIRM</name>
<keyword evidence="1" id="KW-1133">Transmembrane helix</keyword>
<reference evidence="2" key="1">
    <citation type="journal article" date="2021" name="PeerJ">
        <title>Extensive microbial diversity within the chicken gut microbiome revealed by metagenomics and culture.</title>
        <authorList>
            <person name="Gilroy R."/>
            <person name="Ravi A."/>
            <person name="Getino M."/>
            <person name="Pursley I."/>
            <person name="Horton D.L."/>
            <person name="Alikhan N.F."/>
            <person name="Baker D."/>
            <person name="Gharbi K."/>
            <person name="Hall N."/>
            <person name="Watson M."/>
            <person name="Adriaenssens E.M."/>
            <person name="Foster-Nyarko E."/>
            <person name="Jarju S."/>
            <person name="Secka A."/>
            <person name="Antonio M."/>
            <person name="Oren A."/>
            <person name="Chaudhuri R.R."/>
            <person name="La Ragione R."/>
            <person name="Hildebrand F."/>
            <person name="Pallen M.J."/>
        </authorList>
    </citation>
    <scope>NUCLEOTIDE SEQUENCE</scope>
    <source>
        <strain evidence="2">B5_2728</strain>
    </source>
</reference>
<feature type="transmembrane region" description="Helical" evidence="1">
    <location>
        <begin position="20"/>
        <end position="42"/>
    </location>
</feature>
<feature type="transmembrane region" description="Helical" evidence="1">
    <location>
        <begin position="532"/>
        <end position="555"/>
    </location>
</feature>
<feature type="transmembrane region" description="Helical" evidence="1">
    <location>
        <begin position="196"/>
        <end position="215"/>
    </location>
</feature>
<feature type="transmembrane region" description="Helical" evidence="1">
    <location>
        <begin position="462"/>
        <end position="481"/>
    </location>
</feature>
<dbReference type="Proteomes" id="UP000713596">
    <property type="component" value="Unassembled WGS sequence"/>
</dbReference>
<keyword evidence="1" id="KW-0472">Membrane</keyword>
<feature type="transmembrane region" description="Helical" evidence="1">
    <location>
        <begin position="147"/>
        <end position="165"/>
    </location>
</feature>
<keyword evidence="1" id="KW-0812">Transmembrane</keyword>